<reference evidence="1 3" key="4">
    <citation type="journal article" date="2015" name="BMC Genomics">
        <title>The completed genome sequence of the pathogenic ascomycete fungus Fusarium graminearum.</title>
        <authorList>
            <person name="King R."/>
            <person name="Urban M."/>
            <person name="Hammond-Kosack M.C."/>
            <person name="Hassani-Pak K."/>
            <person name="Hammond-Kosack K.E."/>
        </authorList>
    </citation>
    <scope>NUCLEOTIDE SEQUENCE [LARGE SCALE GENOMIC DNA]</scope>
    <source>
        <strain evidence="3">ATCC MYA-4620 / CBS 123657 / FGSC 9075 / NRRL 31084 / PH-1</strain>
        <strain evidence="1">PH-1</strain>
    </source>
</reference>
<protein>
    <submittedName>
        <fullName evidence="1">Chromosome 1, complete genome</fullName>
    </submittedName>
</protein>
<reference evidence="2" key="5">
    <citation type="submission" date="2017-01" db="UniProtKB">
        <authorList>
            <consortium name="EnsemblFungi"/>
        </authorList>
    </citation>
    <scope>IDENTIFICATION</scope>
    <source>
        <strain evidence="2">PH-1 / ATCC MYA-4620 / FGSC 9075 / NRRL 31084</strain>
    </source>
</reference>
<reference evidence="2 3" key="1">
    <citation type="journal article" date="2007" name="Science">
        <title>The Fusarium graminearum genome reveals a link between localized polymorphism and pathogen specialization.</title>
        <authorList>
            <person name="Cuomo C.A."/>
            <person name="Gueldener U."/>
            <person name="Xu J.-R."/>
            <person name="Trail F."/>
            <person name="Turgeon B.G."/>
            <person name="Di Pietro A."/>
            <person name="Walton J.D."/>
            <person name="Ma L.-J."/>
            <person name="Baker S.E."/>
            <person name="Rep M."/>
            <person name="Adam G."/>
            <person name="Antoniw J."/>
            <person name="Baldwin T."/>
            <person name="Calvo S.E."/>
            <person name="Chang Y.-L."/>
            <person name="DeCaprio D."/>
            <person name="Gale L.R."/>
            <person name="Gnerre S."/>
            <person name="Goswami R.S."/>
            <person name="Hammond-Kosack K."/>
            <person name="Harris L.J."/>
            <person name="Hilburn K."/>
            <person name="Kennell J.C."/>
            <person name="Kroken S."/>
            <person name="Magnuson J.K."/>
            <person name="Mannhaupt G."/>
            <person name="Mauceli E.W."/>
            <person name="Mewes H.-W."/>
            <person name="Mitterbauer R."/>
            <person name="Muehlbauer G."/>
            <person name="Muensterkoetter M."/>
            <person name="Nelson D."/>
            <person name="O'Donnell K."/>
            <person name="Ouellet T."/>
            <person name="Qi W."/>
            <person name="Quesneville H."/>
            <person name="Roncero M.I.G."/>
            <person name="Seong K.-Y."/>
            <person name="Tetko I.V."/>
            <person name="Urban M."/>
            <person name="Waalwijk C."/>
            <person name="Ward T.J."/>
            <person name="Yao J."/>
            <person name="Birren B.W."/>
            <person name="Kistler H.C."/>
        </authorList>
    </citation>
    <scope>NUCLEOTIDE SEQUENCE [LARGE SCALE GENOMIC DNA]</scope>
    <source>
        <strain evidence="3">ATCC MYA-4620 / CBS 123657 / FGSC 9075 / NRRL 31084 / PH-1</strain>
        <strain evidence="2">PH-1 / ATCC MYA-4620 / FGSC 9075 / NRRL 31084</strain>
    </source>
</reference>
<name>A0A0E0RTD0_GIBZE</name>
<dbReference type="EnsemblFungi" id="CEF74505">
    <property type="protein sequence ID" value="CEF74505"/>
    <property type="gene ID" value="FGRRES_20072"/>
</dbReference>
<reference key="3">
    <citation type="submission" date="2014-02" db="EMBL/GenBank/DDBJ databases">
        <title>A revised Fusarium graminearum genomic reference sequence using whole shotgun re-sequencing.</title>
        <authorList>
            <person name="King R."/>
            <person name="Urban M."/>
            <person name="Hassani-Pak K."/>
            <person name="Hammond-Kosack K."/>
        </authorList>
    </citation>
    <scope>NUCLEOTIDE SEQUENCE</scope>
    <source>
        <strain>PH-1</strain>
    </source>
</reference>
<dbReference type="InParanoid" id="A0A0E0RTD0"/>
<evidence type="ECO:0000313" key="2">
    <source>
        <dbReference type="EnsemblFungi" id="CEF74505"/>
    </source>
</evidence>
<keyword evidence="3" id="KW-1185">Reference proteome</keyword>
<proteinExistence type="predicted"/>
<organism evidence="2">
    <name type="scientific">Gibberella zeae (strain ATCC MYA-4620 / CBS 123657 / FGSC 9075 / NRRL 31084 / PH-1)</name>
    <name type="common">Wheat head blight fungus</name>
    <name type="synonym">Fusarium graminearum</name>
    <dbReference type="NCBI Taxonomy" id="229533"/>
    <lineage>
        <taxon>Eukaryota</taxon>
        <taxon>Fungi</taxon>
        <taxon>Dikarya</taxon>
        <taxon>Ascomycota</taxon>
        <taxon>Pezizomycotina</taxon>
        <taxon>Sordariomycetes</taxon>
        <taxon>Hypocreomycetidae</taxon>
        <taxon>Hypocreales</taxon>
        <taxon>Nectriaceae</taxon>
        <taxon>Fusarium</taxon>
    </lineage>
</organism>
<reference evidence="2 3" key="2">
    <citation type="journal article" date="2010" name="Nature">
        <title>Comparative genomics reveals mobile pathogenicity chromosomes in Fusarium.</title>
        <authorList>
            <person name="Ma L.J."/>
            <person name="van der Does H.C."/>
            <person name="Borkovich K.A."/>
            <person name="Coleman J.J."/>
            <person name="Daboussi M.J."/>
            <person name="Di Pietro A."/>
            <person name="Dufresne M."/>
            <person name="Freitag M."/>
            <person name="Grabherr M."/>
            <person name="Henrissat B."/>
            <person name="Houterman P.M."/>
            <person name="Kang S."/>
            <person name="Shim W.B."/>
            <person name="Woloshuk C."/>
            <person name="Xie X."/>
            <person name="Xu J.R."/>
            <person name="Antoniw J."/>
            <person name="Baker S.E."/>
            <person name="Bluhm B.H."/>
            <person name="Breakspear A."/>
            <person name="Brown D.W."/>
            <person name="Butchko R.A."/>
            <person name="Chapman S."/>
            <person name="Coulson R."/>
            <person name="Coutinho P.M."/>
            <person name="Danchin E.G."/>
            <person name="Diener A."/>
            <person name="Gale L.R."/>
            <person name="Gardiner D.M."/>
            <person name="Goff S."/>
            <person name="Hammond-Kosack K.E."/>
            <person name="Hilburn K."/>
            <person name="Hua-Van A."/>
            <person name="Jonkers W."/>
            <person name="Kazan K."/>
            <person name="Kodira C.D."/>
            <person name="Koehrsen M."/>
            <person name="Kumar L."/>
            <person name="Lee Y.H."/>
            <person name="Li L."/>
            <person name="Manners J.M."/>
            <person name="Miranda-Saavedra D."/>
            <person name="Mukherjee M."/>
            <person name="Park G."/>
            <person name="Park J."/>
            <person name="Park S.Y."/>
            <person name="Proctor R.H."/>
            <person name="Regev A."/>
            <person name="Ruiz-Roldan M.C."/>
            <person name="Sain D."/>
            <person name="Sakthikumar S."/>
            <person name="Sykes S."/>
            <person name="Schwartz D.C."/>
            <person name="Turgeon B.G."/>
            <person name="Wapinski I."/>
            <person name="Yoder O."/>
            <person name="Young S."/>
            <person name="Zeng Q."/>
            <person name="Zhou S."/>
            <person name="Galagan J."/>
            <person name="Cuomo C.A."/>
            <person name="Kistler H.C."/>
            <person name="Rep M."/>
        </authorList>
    </citation>
    <scope>GENOME REANNOTATION</scope>
    <source>
        <strain evidence="3">ATCC MYA-4620 / CBS 123657 / FGSC 9075 / NRRL 31084 / PH-1</strain>
        <strain evidence="2">PH-1 / ATCC MYA-4620 / FGSC 9075 / NRRL 31084</strain>
    </source>
</reference>
<evidence type="ECO:0000313" key="3">
    <source>
        <dbReference type="Proteomes" id="UP000070720"/>
    </source>
</evidence>
<dbReference type="VEuPathDB" id="FungiDB:FGRAMPH1_01G05401"/>
<dbReference type="AlphaFoldDB" id="A0A0E0RTD0"/>
<evidence type="ECO:0000313" key="1">
    <source>
        <dbReference type="EMBL" id="CEF74505.1"/>
    </source>
</evidence>
<dbReference type="EMBL" id="HG970332">
    <property type="protein sequence ID" value="CEF74505.1"/>
    <property type="molecule type" value="Genomic_DNA"/>
</dbReference>
<accession>A0A0E0RTD0</accession>
<gene>
    <name evidence="1" type="ORF">FGRAMPH1_01T05401</name>
</gene>
<sequence length="78" mass="8916">MFVLTITRADVPPSPAHRLMGYTSKARIHTDDSTLIRTCVLEEVIDWVLRLCDSITWTLNTTKRAVGSHVRFALQPRH</sequence>
<dbReference type="Proteomes" id="UP000070720">
    <property type="component" value="Chromosome 1"/>
</dbReference>